<evidence type="ECO:0000313" key="1">
    <source>
        <dbReference type="EMBL" id="KAF8792009.1"/>
    </source>
</evidence>
<evidence type="ECO:0000313" key="2">
    <source>
        <dbReference type="Proteomes" id="UP000807504"/>
    </source>
</evidence>
<comment type="caution">
    <text evidence="1">The sequence shown here is derived from an EMBL/GenBank/DDBJ whole genome shotgun (WGS) entry which is preliminary data.</text>
</comment>
<dbReference type="Proteomes" id="UP000807504">
    <property type="component" value="Unassembled WGS sequence"/>
</dbReference>
<proteinExistence type="predicted"/>
<keyword evidence="2" id="KW-1185">Reference proteome</keyword>
<organism evidence="1 2">
    <name type="scientific">Argiope bruennichi</name>
    <name type="common">Wasp spider</name>
    <name type="synonym">Aranea bruennichi</name>
    <dbReference type="NCBI Taxonomy" id="94029"/>
    <lineage>
        <taxon>Eukaryota</taxon>
        <taxon>Metazoa</taxon>
        <taxon>Ecdysozoa</taxon>
        <taxon>Arthropoda</taxon>
        <taxon>Chelicerata</taxon>
        <taxon>Arachnida</taxon>
        <taxon>Araneae</taxon>
        <taxon>Araneomorphae</taxon>
        <taxon>Entelegynae</taxon>
        <taxon>Araneoidea</taxon>
        <taxon>Araneidae</taxon>
        <taxon>Argiope</taxon>
    </lineage>
</organism>
<sequence>MVARTDCSRWFSKCDKRYSAIDGEKRVHNRLIKGKRMKKAILLQCGRIKENSKCSLLSRTQMCDESIKITLSYMTTSPLSHMKTAFFDEIVN</sequence>
<protein>
    <submittedName>
        <fullName evidence="1">Uncharacterized protein</fullName>
    </submittedName>
</protein>
<reference evidence="1" key="2">
    <citation type="submission" date="2020-06" db="EMBL/GenBank/DDBJ databases">
        <authorList>
            <person name="Sheffer M."/>
        </authorList>
    </citation>
    <scope>NUCLEOTIDE SEQUENCE</scope>
</reference>
<gene>
    <name evidence="1" type="ORF">HNY73_003661</name>
</gene>
<name>A0A8T0FQU0_ARGBR</name>
<accession>A0A8T0FQU0</accession>
<dbReference type="EMBL" id="JABXBU010000003">
    <property type="protein sequence ID" value="KAF8792009.1"/>
    <property type="molecule type" value="Genomic_DNA"/>
</dbReference>
<dbReference type="AlphaFoldDB" id="A0A8T0FQU0"/>
<reference evidence="1" key="1">
    <citation type="journal article" date="2020" name="bioRxiv">
        <title>Chromosome-level reference genome of the European wasp spider Argiope bruennichi: a resource for studies on range expansion and evolutionary adaptation.</title>
        <authorList>
            <person name="Sheffer M.M."/>
            <person name="Hoppe A."/>
            <person name="Krehenwinkel H."/>
            <person name="Uhl G."/>
            <person name="Kuss A.W."/>
            <person name="Jensen L."/>
            <person name="Jensen C."/>
            <person name="Gillespie R.G."/>
            <person name="Hoff K.J."/>
            <person name="Prost S."/>
        </authorList>
    </citation>
    <scope>NUCLEOTIDE SEQUENCE</scope>
</reference>